<dbReference type="InterPro" id="IPR050337">
    <property type="entry name" value="L-rhamnose_isomerase"/>
</dbReference>
<evidence type="ECO:0000313" key="11">
    <source>
        <dbReference type="EMBL" id="GBG06468.1"/>
    </source>
</evidence>
<dbReference type="PANTHER" id="PTHR30268:SF0">
    <property type="entry name" value="L-RHAMNOSE ISOMERASE"/>
    <property type="match status" value="1"/>
</dbReference>
<dbReference type="InterPro" id="IPR001998">
    <property type="entry name" value="Xylose_isomerase"/>
</dbReference>
<dbReference type="RefSeq" id="WP_108991756.1">
    <property type="nucleotide sequence ID" value="NZ_BDQX01000047.1"/>
</dbReference>
<dbReference type="Proteomes" id="UP000245202">
    <property type="component" value="Unassembled WGS sequence"/>
</dbReference>
<dbReference type="GO" id="GO:0009045">
    <property type="term" value="F:xylose isomerase activity"/>
    <property type="evidence" value="ECO:0007669"/>
    <property type="project" value="UniProtKB-EC"/>
</dbReference>
<dbReference type="InterPro" id="IPR036237">
    <property type="entry name" value="Xyl_isomerase-like_sf"/>
</dbReference>
<evidence type="ECO:0000256" key="7">
    <source>
        <dbReference type="ARBA" id="ARBA00023277"/>
    </source>
</evidence>
<evidence type="ECO:0000256" key="6">
    <source>
        <dbReference type="ARBA" id="ARBA00023235"/>
    </source>
</evidence>
<evidence type="ECO:0000313" key="12">
    <source>
        <dbReference type="Proteomes" id="UP000245202"/>
    </source>
</evidence>
<comment type="caution">
    <text evidence="11">The sequence shown here is derived from an EMBL/GenBank/DDBJ whole genome shotgun (WGS) entry which is preliminary data.</text>
</comment>
<dbReference type="InterPro" id="IPR013022">
    <property type="entry name" value="Xyl_isomerase-like_TIM-brl"/>
</dbReference>
<evidence type="ECO:0000256" key="5">
    <source>
        <dbReference type="ARBA" id="ARBA00023211"/>
    </source>
</evidence>
<evidence type="ECO:0000259" key="10">
    <source>
        <dbReference type="Pfam" id="PF01261"/>
    </source>
</evidence>
<dbReference type="GO" id="GO:0008740">
    <property type="term" value="F:L-rhamnose isomerase activity"/>
    <property type="evidence" value="ECO:0007669"/>
    <property type="project" value="TreeGrafter"/>
</dbReference>
<proteinExistence type="inferred from homology"/>
<dbReference type="GO" id="GO:0019301">
    <property type="term" value="P:rhamnose catabolic process"/>
    <property type="evidence" value="ECO:0007669"/>
    <property type="project" value="TreeGrafter"/>
</dbReference>
<reference evidence="11 12" key="1">
    <citation type="submission" date="2017-08" db="EMBL/GenBank/DDBJ databases">
        <title>Substantial Increase in Enzyme Production by Combined Drug-Resistance Mutations in Paenibacillus agaridevorans.</title>
        <authorList>
            <person name="Tanaka Y."/>
            <person name="Funane K."/>
            <person name="Hosaka T."/>
            <person name="Shiwa Y."/>
            <person name="Fujita N."/>
            <person name="Miyazaki T."/>
            <person name="Yoshikawa H."/>
            <person name="Murakami K."/>
            <person name="Kasahara K."/>
            <person name="Inaoka T."/>
            <person name="Hiraga Y."/>
            <person name="Ochi K."/>
        </authorList>
    </citation>
    <scope>NUCLEOTIDE SEQUENCE [LARGE SCALE GENOMIC DNA]</scope>
    <source>
        <strain evidence="11 12">T-3040</strain>
    </source>
</reference>
<keyword evidence="5" id="KW-0464">Manganese</keyword>
<sequence length="341" mass="39166">MYRFSFGPWNIHEGADPFGPAVRQSYDFQQKLAVYRELGFEGIQFHDDDIVPDIEQKSYAEIMKEAGAVRRRLDELGLVAEIVAPRLWESERTIDGAFTSNDAKERAYAIERSKQAVDIAREMGTNNFVLWLAREGTYIREAKNPVDSVNYIVDAMNQLLEYDSNIRILIEPKPNEPMDHAYIPTIGHTLALAYRTIDPKRVGGLIETAHCILAGLDPSDEMGYALSFDKLWSVHLNDQNGLKYDQDKSFGSDNLRRAFNQVRVLEENGYGKNGEFVGLDVKVMRTQPRDISYKHLENSKKMFLHLVDKVRTYDKEAERQFIAARDYEGLDLHVLEHLMGR</sequence>
<organism evidence="11 12">
    <name type="scientific">Paenibacillus agaridevorans</name>
    <dbReference type="NCBI Taxonomy" id="171404"/>
    <lineage>
        <taxon>Bacteria</taxon>
        <taxon>Bacillati</taxon>
        <taxon>Bacillota</taxon>
        <taxon>Bacilli</taxon>
        <taxon>Bacillales</taxon>
        <taxon>Paenibacillaceae</taxon>
        <taxon>Paenibacillus</taxon>
    </lineage>
</organism>
<comment type="similarity">
    <text evidence="8">Belongs to the xylose isomerase family.</text>
</comment>
<protein>
    <recommendedName>
        <fullName evidence="2 8">Xylose isomerase</fullName>
        <ecNumber evidence="8">5.3.1.5</ecNumber>
    </recommendedName>
</protein>
<gene>
    <name evidence="11" type="ORF">PAT3040_00995</name>
</gene>
<dbReference type="GO" id="GO:0019324">
    <property type="term" value="P:L-lyxose metabolic process"/>
    <property type="evidence" value="ECO:0007669"/>
    <property type="project" value="TreeGrafter"/>
</dbReference>
<dbReference type="SUPFAM" id="SSF51658">
    <property type="entry name" value="Xylose isomerase-like"/>
    <property type="match status" value="1"/>
</dbReference>
<comment type="subcellular location">
    <subcellularLocation>
        <location evidence="1 9">Cytoplasm</location>
    </subcellularLocation>
</comment>
<dbReference type="GO" id="GO:0042732">
    <property type="term" value="P:D-xylose metabolic process"/>
    <property type="evidence" value="ECO:0007669"/>
    <property type="project" value="UniProtKB-KW"/>
</dbReference>
<comment type="subunit">
    <text evidence="9">Homotetramer.</text>
</comment>
<comment type="catalytic activity">
    <reaction evidence="8">
        <text>alpha-D-xylose = alpha-D-xylulofuranose</text>
        <dbReference type="Rhea" id="RHEA:22816"/>
        <dbReference type="ChEBI" id="CHEBI:28518"/>
        <dbReference type="ChEBI" id="CHEBI:188998"/>
        <dbReference type="EC" id="5.3.1.5"/>
    </reaction>
</comment>
<dbReference type="PANTHER" id="PTHR30268">
    <property type="entry name" value="L-RHAMNOSE ISOMERASE"/>
    <property type="match status" value="1"/>
</dbReference>
<dbReference type="Pfam" id="PF01261">
    <property type="entry name" value="AP_endonuc_2"/>
    <property type="match status" value="1"/>
</dbReference>
<name>A0A2R5ENA2_9BACL</name>
<accession>A0A2R5ENA2</accession>
<evidence type="ECO:0000256" key="3">
    <source>
        <dbReference type="ARBA" id="ARBA00022490"/>
    </source>
</evidence>
<keyword evidence="12" id="KW-1185">Reference proteome</keyword>
<dbReference type="PROSITE" id="PS51415">
    <property type="entry name" value="XYLOSE_ISOMERASE"/>
    <property type="match status" value="1"/>
</dbReference>
<evidence type="ECO:0000256" key="4">
    <source>
        <dbReference type="ARBA" id="ARBA00022723"/>
    </source>
</evidence>
<evidence type="ECO:0000256" key="1">
    <source>
        <dbReference type="ARBA" id="ARBA00004496"/>
    </source>
</evidence>
<evidence type="ECO:0000256" key="8">
    <source>
        <dbReference type="RuleBase" id="RU000609"/>
    </source>
</evidence>
<keyword evidence="6 8" id="KW-0413">Isomerase</keyword>
<dbReference type="AlphaFoldDB" id="A0A2R5ENA2"/>
<feature type="domain" description="Xylose isomerase-like TIM barrel" evidence="10">
    <location>
        <begin position="33"/>
        <end position="253"/>
    </location>
</feature>
<keyword evidence="3" id="KW-0963">Cytoplasm</keyword>
<keyword evidence="8" id="KW-0859">Xylose metabolism</keyword>
<evidence type="ECO:0000256" key="2">
    <source>
        <dbReference type="ARBA" id="ARBA00018232"/>
    </source>
</evidence>
<keyword evidence="7 8" id="KW-0119">Carbohydrate metabolism</keyword>
<evidence type="ECO:0000256" key="9">
    <source>
        <dbReference type="RuleBase" id="RU000610"/>
    </source>
</evidence>
<dbReference type="PRINTS" id="PR00688">
    <property type="entry name" value="XYLOSISMRASE"/>
</dbReference>
<keyword evidence="4 8" id="KW-0479">Metal-binding</keyword>
<dbReference type="Gene3D" id="3.20.20.150">
    <property type="entry name" value="Divalent-metal-dependent TIM barrel enzymes"/>
    <property type="match status" value="1"/>
</dbReference>
<dbReference type="EC" id="5.3.1.5" evidence="8"/>
<dbReference type="GO" id="GO:0005737">
    <property type="term" value="C:cytoplasm"/>
    <property type="evidence" value="ECO:0007669"/>
    <property type="project" value="UniProtKB-SubCell"/>
</dbReference>
<dbReference type="EMBL" id="BDQX01000047">
    <property type="protein sequence ID" value="GBG06468.1"/>
    <property type="molecule type" value="Genomic_DNA"/>
</dbReference>
<dbReference type="GO" id="GO:0046872">
    <property type="term" value="F:metal ion binding"/>
    <property type="evidence" value="ECO:0007669"/>
    <property type="project" value="UniProtKB-KW"/>
</dbReference>